<accession>A0A0E9TT66</accession>
<evidence type="ECO:0000256" key="1">
    <source>
        <dbReference type="SAM" id="Phobius"/>
    </source>
</evidence>
<reference evidence="2" key="2">
    <citation type="journal article" date="2015" name="Fish Shellfish Immunol.">
        <title>Early steps in the European eel (Anguilla anguilla)-Vibrio vulnificus interaction in the gills: Role of the RtxA13 toxin.</title>
        <authorList>
            <person name="Callol A."/>
            <person name="Pajuelo D."/>
            <person name="Ebbesson L."/>
            <person name="Teles M."/>
            <person name="MacKenzie S."/>
            <person name="Amaro C."/>
        </authorList>
    </citation>
    <scope>NUCLEOTIDE SEQUENCE</scope>
</reference>
<feature type="transmembrane region" description="Helical" evidence="1">
    <location>
        <begin position="24"/>
        <end position="41"/>
    </location>
</feature>
<organism evidence="2">
    <name type="scientific">Anguilla anguilla</name>
    <name type="common">European freshwater eel</name>
    <name type="synonym">Muraena anguilla</name>
    <dbReference type="NCBI Taxonomy" id="7936"/>
    <lineage>
        <taxon>Eukaryota</taxon>
        <taxon>Metazoa</taxon>
        <taxon>Chordata</taxon>
        <taxon>Craniata</taxon>
        <taxon>Vertebrata</taxon>
        <taxon>Euteleostomi</taxon>
        <taxon>Actinopterygii</taxon>
        <taxon>Neopterygii</taxon>
        <taxon>Teleostei</taxon>
        <taxon>Anguilliformes</taxon>
        <taxon>Anguillidae</taxon>
        <taxon>Anguilla</taxon>
    </lineage>
</organism>
<protein>
    <submittedName>
        <fullName evidence="2">Uncharacterized protein</fullName>
    </submittedName>
</protein>
<keyword evidence="1" id="KW-0472">Membrane</keyword>
<reference evidence="2" key="1">
    <citation type="submission" date="2014-11" db="EMBL/GenBank/DDBJ databases">
        <authorList>
            <person name="Amaro Gonzalez C."/>
        </authorList>
    </citation>
    <scope>NUCLEOTIDE SEQUENCE</scope>
</reference>
<evidence type="ECO:0000313" key="2">
    <source>
        <dbReference type="EMBL" id="JAH56105.1"/>
    </source>
</evidence>
<sequence>MSHSFICLKYTRLKVNLQRATEQLLLFVSAIAYFKILFFMLSQKSF</sequence>
<dbReference type="EMBL" id="GBXM01052472">
    <property type="protein sequence ID" value="JAH56105.1"/>
    <property type="molecule type" value="Transcribed_RNA"/>
</dbReference>
<keyword evidence="1" id="KW-0812">Transmembrane</keyword>
<dbReference type="AlphaFoldDB" id="A0A0E9TT66"/>
<keyword evidence="1" id="KW-1133">Transmembrane helix</keyword>
<name>A0A0E9TT66_ANGAN</name>
<proteinExistence type="predicted"/>